<feature type="compositionally biased region" description="Basic and acidic residues" evidence="1">
    <location>
        <begin position="47"/>
        <end position="60"/>
    </location>
</feature>
<dbReference type="Proteomes" id="UP000740926">
    <property type="component" value="Unassembled WGS sequence"/>
</dbReference>
<name>A0A9P6Y0U2_9FUNG</name>
<protein>
    <submittedName>
        <fullName evidence="2">Uncharacterized protein</fullName>
    </submittedName>
</protein>
<dbReference type="AlphaFoldDB" id="A0A9P6Y0U2"/>
<evidence type="ECO:0000313" key="2">
    <source>
        <dbReference type="EMBL" id="KAG1536865.1"/>
    </source>
</evidence>
<gene>
    <name evidence="2" type="ORF">G6F50_014970</name>
</gene>
<comment type="caution">
    <text evidence="2">The sequence shown here is derived from an EMBL/GenBank/DDBJ whole genome shotgun (WGS) entry which is preliminary data.</text>
</comment>
<organism evidence="2 3">
    <name type="scientific">Rhizopus delemar</name>
    <dbReference type="NCBI Taxonomy" id="936053"/>
    <lineage>
        <taxon>Eukaryota</taxon>
        <taxon>Fungi</taxon>
        <taxon>Fungi incertae sedis</taxon>
        <taxon>Mucoromycota</taxon>
        <taxon>Mucoromycotina</taxon>
        <taxon>Mucoromycetes</taxon>
        <taxon>Mucorales</taxon>
        <taxon>Mucorineae</taxon>
        <taxon>Rhizopodaceae</taxon>
        <taxon>Rhizopus</taxon>
    </lineage>
</organism>
<reference evidence="2 3" key="1">
    <citation type="journal article" date="2020" name="Microb. Genom.">
        <title>Genetic diversity of clinical and environmental Mucorales isolates obtained from an investigation of mucormycosis cases among solid organ transplant recipients.</title>
        <authorList>
            <person name="Nguyen M.H."/>
            <person name="Kaul D."/>
            <person name="Muto C."/>
            <person name="Cheng S.J."/>
            <person name="Richter R.A."/>
            <person name="Bruno V.M."/>
            <person name="Liu G."/>
            <person name="Beyhan S."/>
            <person name="Sundermann A.J."/>
            <person name="Mounaud S."/>
            <person name="Pasculle A.W."/>
            <person name="Nierman W.C."/>
            <person name="Driscoll E."/>
            <person name="Cumbie R."/>
            <person name="Clancy C.J."/>
            <person name="Dupont C.L."/>
        </authorList>
    </citation>
    <scope>NUCLEOTIDE SEQUENCE [LARGE SCALE GENOMIC DNA]</scope>
    <source>
        <strain evidence="2 3">GL24</strain>
    </source>
</reference>
<dbReference type="EMBL" id="JAANIU010007727">
    <property type="protein sequence ID" value="KAG1536865.1"/>
    <property type="molecule type" value="Genomic_DNA"/>
</dbReference>
<keyword evidence="3" id="KW-1185">Reference proteome</keyword>
<evidence type="ECO:0000313" key="3">
    <source>
        <dbReference type="Proteomes" id="UP000740926"/>
    </source>
</evidence>
<proteinExistence type="predicted"/>
<feature type="region of interest" description="Disordered" evidence="1">
    <location>
        <begin position="1"/>
        <end position="105"/>
    </location>
</feature>
<accession>A0A9P6Y0U2</accession>
<sequence length="105" mass="11429">MAAGAPAGCRRLEQQAAGRRRQCSGHPRPVRAGPHALRVRASAGSGRRAEPGRTDRRGDQEPGQAPGRLRADDRGRAHRPRQSQRQRLPCPDRDRGAVRCGARGQ</sequence>
<evidence type="ECO:0000256" key="1">
    <source>
        <dbReference type="SAM" id="MobiDB-lite"/>
    </source>
</evidence>